<dbReference type="EMBL" id="CM044703">
    <property type="protein sequence ID" value="KAI5671976.1"/>
    <property type="molecule type" value="Genomic_DNA"/>
</dbReference>
<protein>
    <submittedName>
        <fullName evidence="1">Uncharacterized protein</fullName>
    </submittedName>
</protein>
<comment type="caution">
    <text evidence="1">The sequence shown here is derived from an EMBL/GenBank/DDBJ whole genome shotgun (WGS) entry which is preliminary data.</text>
</comment>
<evidence type="ECO:0000313" key="1">
    <source>
        <dbReference type="EMBL" id="KAI5671976.1"/>
    </source>
</evidence>
<reference evidence="2" key="1">
    <citation type="journal article" date="2023" name="Nat. Plants">
        <title>Single-cell RNA sequencing provides a high-resolution roadmap for understanding the multicellular compartmentation of specialized metabolism.</title>
        <authorList>
            <person name="Sun S."/>
            <person name="Shen X."/>
            <person name="Li Y."/>
            <person name="Li Y."/>
            <person name="Wang S."/>
            <person name="Li R."/>
            <person name="Zhang H."/>
            <person name="Shen G."/>
            <person name="Guo B."/>
            <person name="Wei J."/>
            <person name="Xu J."/>
            <person name="St-Pierre B."/>
            <person name="Chen S."/>
            <person name="Sun C."/>
        </authorList>
    </citation>
    <scope>NUCLEOTIDE SEQUENCE [LARGE SCALE GENOMIC DNA]</scope>
</reference>
<gene>
    <name evidence="1" type="ORF">M9H77_12340</name>
</gene>
<keyword evidence="2" id="KW-1185">Reference proteome</keyword>
<organism evidence="1 2">
    <name type="scientific">Catharanthus roseus</name>
    <name type="common">Madagascar periwinkle</name>
    <name type="synonym">Vinca rosea</name>
    <dbReference type="NCBI Taxonomy" id="4058"/>
    <lineage>
        <taxon>Eukaryota</taxon>
        <taxon>Viridiplantae</taxon>
        <taxon>Streptophyta</taxon>
        <taxon>Embryophyta</taxon>
        <taxon>Tracheophyta</taxon>
        <taxon>Spermatophyta</taxon>
        <taxon>Magnoliopsida</taxon>
        <taxon>eudicotyledons</taxon>
        <taxon>Gunneridae</taxon>
        <taxon>Pentapetalae</taxon>
        <taxon>asterids</taxon>
        <taxon>lamiids</taxon>
        <taxon>Gentianales</taxon>
        <taxon>Apocynaceae</taxon>
        <taxon>Rauvolfioideae</taxon>
        <taxon>Vinceae</taxon>
        <taxon>Catharanthinae</taxon>
        <taxon>Catharanthus</taxon>
    </lineage>
</organism>
<evidence type="ECO:0000313" key="2">
    <source>
        <dbReference type="Proteomes" id="UP001060085"/>
    </source>
</evidence>
<accession>A0ACC0BH63</accession>
<name>A0ACC0BH63_CATRO</name>
<dbReference type="Proteomes" id="UP001060085">
    <property type="component" value="Linkage Group LG03"/>
</dbReference>
<proteinExistence type="predicted"/>
<sequence length="129" mass="14907">MVKFKNENVGRGENYEGGSSRGGRTGKEKGKKVASEVRLPQRFISVKEAANFKEWTRERRKIALGHRVDLSNIEGMEIIPNFLENSGWDLCLQLEHLKVVLNFIPKKNALIPTFTMREDLKNYLLKEKF</sequence>